<feature type="domain" description="Beta-lactamase-related" evidence="1">
    <location>
        <begin position="62"/>
        <end position="343"/>
    </location>
</feature>
<evidence type="ECO:0000259" key="1">
    <source>
        <dbReference type="Pfam" id="PF00144"/>
    </source>
</evidence>
<reference evidence="2 3" key="1">
    <citation type="submission" date="2018-08" db="EMBL/GenBank/DDBJ databases">
        <title>Paenibacillus sp. M4BSY-1, whole genome shotgun sequence.</title>
        <authorList>
            <person name="Tuo L."/>
        </authorList>
    </citation>
    <scope>NUCLEOTIDE SEQUENCE [LARGE SCALE GENOMIC DNA]</scope>
    <source>
        <strain evidence="2 3">M4BSY-1</strain>
    </source>
</reference>
<organism evidence="2 3">
    <name type="scientific">Paenibacillus paeoniae</name>
    <dbReference type="NCBI Taxonomy" id="2292705"/>
    <lineage>
        <taxon>Bacteria</taxon>
        <taxon>Bacillati</taxon>
        <taxon>Bacillota</taxon>
        <taxon>Bacilli</taxon>
        <taxon>Bacillales</taxon>
        <taxon>Paenibacillaceae</taxon>
        <taxon>Paenibacillus</taxon>
    </lineage>
</organism>
<name>A0A371P5Q2_9BACL</name>
<comment type="caution">
    <text evidence="2">The sequence shown here is derived from an EMBL/GenBank/DDBJ whole genome shotgun (WGS) entry which is preliminary data.</text>
</comment>
<dbReference type="PANTHER" id="PTHR46825:SF9">
    <property type="entry name" value="BETA-LACTAMASE-RELATED DOMAIN-CONTAINING PROTEIN"/>
    <property type="match status" value="1"/>
</dbReference>
<dbReference type="InterPro" id="IPR001466">
    <property type="entry name" value="Beta-lactam-related"/>
</dbReference>
<dbReference type="InterPro" id="IPR050491">
    <property type="entry name" value="AmpC-like"/>
</dbReference>
<evidence type="ECO:0000313" key="3">
    <source>
        <dbReference type="Proteomes" id="UP000261905"/>
    </source>
</evidence>
<keyword evidence="3" id="KW-1185">Reference proteome</keyword>
<accession>A0A371P5Q2</accession>
<dbReference type="EMBL" id="QUBQ01000006">
    <property type="protein sequence ID" value="REK71283.1"/>
    <property type="molecule type" value="Genomic_DNA"/>
</dbReference>
<dbReference type="PANTHER" id="PTHR46825">
    <property type="entry name" value="D-ALANYL-D-ALANINE-CARBOXYPEPTIDASE/ENDOPEPTIDASE AMPH"/>
    <property type="match status" value="1"/>
</dbReference>
<dbReference type="RefSeq" id="WP_116049333.1">
    <property type="nucleotide sequence ID" value="NZ_QUBQ01000006.1"/>
</dbReference>
<dbReference type="Proteomes" id="UP000261905">
    <property type="component" value="Unassembled WGS sequence"/>
</dbReference>
<keyword evidence="2" id="KW-0378">Hydrolase</keyword>
<dbReference type="SUPFAM" id="SSF56601">
    <property type="entry name" value="beta-lactamase/transpeptidase-like"/>
    <property type="match status" value="1"/>
</dbReference>
<dbReference type="InterPro" id="IPR012338">
    <property type="entry name" value="Beta-lactam/transpept-like"/>
</dbReference>
<dbReference type="Gene3D" id="3.40.710.10">
    <property type="entry name" value="DD-peptidase/beta-lactamase superfamily"/>
    <property type="match status" value="1"/>
</dbReference>
<sequence>MAAKTDLASPNISKLTQRLDNIFRKYEQKRIGMPKGQQAALQGRICSARSGLDYRFPDTSRPYHIASIGKLFTMTLIGMLVDQGKLTWHDRISSYFKQEELERLFLYKGRDYAGDVTISHLLGHTSGIGDYFEGPVNSGRSFADSILSEPNRIWTPSELIAFTRERQQAVSPPGSRFQYSDTGFILLGQLIEKVTGSTFGSLLRTRIFEPLNMRDTYLMFYTEPLNVPAPAISPLWFKKHDISGFNSLSCDWSGGGIVSTTDDLLVFSQALHGGRLYDPSTLQTVTSFPHQFRPGIHYGLGMMEIQFERLFFLLRGYPRLRGHLGITAAHLHCDPASDTHIVLNFGSDAAMHQSFNALIAIMSELKKAQVL</sequence>
<evidence type="ECO:0000313" key="2">
    <source>
        <dbReference type="EMBL" id="REK71283.1"/>
    </source>
</evidence>
<dbReference type="Pfam" id="PF00144">
    <property type="entry name" value="Beta-lactamase"/>
    <property type="match status" value="1"/>
</dbReference>
<protein>
    <submittedName>
        <fullName evidence="2">Class A beta-lactamase-related serine hydrolase</fullName>
    </submittedName>
</protein>
<gene>
    <name evidence="2" type="ORF">DX130_22860</name>
</gene>
<dbReference type="GO" id="GO:0016787">
    <property type="term" value="F:hydrolase activity"/>
    <property type="evidence" value="ECO:0007669"/>
    <property type="project" value="UniProtKB-KW"/>
</dbReference>
<dbReference type="AlphaFoldDB" id="A0A371P5Q2"/>
<dbReference type="OrthoDB" id="9803467at2"/>
<proteinExistence type="predicted"/>